<gene>
    <name evidence="2" type="ORF">FOY51_13520</name>
</gene>
<feature type="transmembrane region" description="Helical" evidence="1">
    <location>
        <begin position="253"/>
        <end position="271"/>
    </location>
</feature>
<evidence type="ECO:0000256" key="1">
    <source>
        <dbReference type="SAM" id="Phobius"/>
    </source>
</evidence>
<feature type="transmembrane region" description="Helical" evidence="1">
    <location>
        <begin position="91"/>
        <end position="110"/>
    </location>
</feature>
<dbReference type="Proteomes" id="UP000322244">
    <property type="component" value="Unassembled WGS sequence"/>
</dbReference>
<dbReference type="OrthoDB" id="4465358at2"/>
<feature type="transmembrane region" description="Helical" evidence="1">
    <location>
        <begin position="226"/>
        <end position="246"/>
    </location>
</feature>
<keyword evidence="1" id="KW-1133">Transmembrane helix</keyword>
<evidence type="ECO:0000313" key="3">
    <source>
        <dbReference type="Proteomes" id="UP000322244"/>
    </source>
</evidence>
<feature type="transmembrane region" description="Helical" evidence="1">
    <location>
        <begin position="117"/>
        <end position="137"/>
    </location>
</feature>
<feature type="transmembrane region" description="Helical" evidence="1">
    <location>
        <begin position="350"/>
        <end position="370"/>
    </location>
</feature>
<keyword evidence="1" id="KW-0472">Membrane</keyword>
<name>A0A5A7S9V8_9NOCA</name>
<feature type="transmembrane region" description="Helical" evidence="1">
    <location>
        <begin position="159"/>
        <end position="181"/>
    </location>
</feature>
<keyword evidence="1" id="KW-0812">Transmembrane</keyword>
<feature type="transmembrane region" description="Helical" evidence="1">
    <location>
        <begin position="193"/>
        <end position="214"/>
    </location>
</feature>
<accession>A0A5A7S9V8</accession>
<feature type="transmembrane region" description="Helical" evidence="1">
    <location>
        <begin position="390"/>
        <end position="412"/>
    </location>
</feature>
<evidence type="ECO:0008006" key="4">
    <source>
        <dbReference type="Google" id="ProtNLM"/>
    </source>
</evidence>
<feature type="transmembrane region" description="Helical" evidence="1">
    <location>
        <begin position="66"/>
        <end position="85"/>
    </location>
</feature>
<feature type="transmembrane region" description="Helical" evidence="1">
    <location>
        <begin position="324"/>
        <end position="343"/>
    </location>
</feature>
<reference evidence="2 3" key="1">
    <citation type="submission" date="2019-07" db="EMBL/GenBank/DDBJ databases">
        <title>Rhodococcus cavernicolus sp. nov., isolated from a cave.</title>
        <authorList>
            <person name="Lee S.D."/>
        </authorList>
    </citation>
    <scope>NUCLEOTIDE SEQUENCE [LARGE SCALE GENOMIC DNA]</scope>
    <source>
        <strain evidence="2 3">C1-24</strain>
    </source>
</reference>
<dbReference type="AlphaFoldDB" id="A0A5A7S9V8"/>
<keyword evidence="3" id="KW-1185">Reference proteome</keyword>
<proteinExistence type="predicted"/>
<dbReference type="EMBL" id="VLNY01000005">
    <property type="protein sequence ID" value="KAA0022696.1"/>
    <property type="molecule type" value="Genomic_DNA"/>
</dbReference>
<organism evidence="2 3">
    <name type="scientific">Antrihabitans cavernicola</name>
    <dbReference type="NCBI Taxonomy" id="2495913"/>
    <lineage>
        <taxon>Bacteria</taxon>
        <taxon>Bacillati</taxon>
        <taxon>Actinomycetota</taxon>
        <taxon>Actinomycetes</taxon>
        <taxon>Mycobacteriales</taxon>
        <taxon>Nocardiaceae</taxon>
        <taxon>Antrihabitans</taxon>
    </lineage>
</organism>
<protein>
    <recommendedName>
        <fullName evidence="4">MFS transporter</fullName>
    </recommendedName>
</protein>
<feature type="transmembrane region" description="Helical" evidence="1">
    <location>
        <begin position="39"/>
        <end position="59"/>
    </location>
</feature>
<dbReference type="RefSeq" id="WP_149430750.1">
    <property type="nucleotide sequence ID" value="NZ_VLNY01000005.1"/>
</dbReference>
<sequence length="423" mass="43351">MSTTRIAAVAALLIGGFAATSVAISNRDPLAELFGGSEFGYAASAAAGACAAMLVALFVRRRRVVTAFAVLGIGSIGLISALPGIDDAVSYIRGIGSGLLLGALAALCGSAHRVRQAALATGTIAGLLLADPIRNYLRNGSGPRRYADYLPDAADPTDWFMLVLCGATLLALVIALWCSAFETNAREVPIVDPVRVIVVGIALPACCLALHVLFSHSVGSIETTGLHHWSLGLAIVPVVAIGALWLPKRHGMVLLAVLAVVAASANSGSAWSDGWPTLLMSGALVAAGTIVGHRWPHPVIGTAGLAVVAASGLLDRTPLDGVHSAAQLFALPFAAAFTVVACLPSSAPVTAIALATPGAFTVPLITEFGWTAYSPLTSSGWTAYSWSDAWQWYSTGAYVAAVVIAGVTLAWLQRRPPVTTSAA</sequence>
<evidence type="ECO:0000313" key="2">
    <source>
        <dbReference type="EMBL" id="KAA0022696.1"/>
    </source>
</evidence>
<comment type="caution">
    <text evidence="2">The sequence shown here is derived from an EMBL/GenBank/DDBJ whole genome shotgun (WGS) entry which is preliminary data.</text>
</comment>